<keyword evidence="5" id="KW-0001">2Fe-2S</keyword>
<dbReference type="PROSITE" id="PS51296">
    <property type="entry name" value="RIESKE"/>
    <property type="match status" value="1"/>
</dbReference>
<evidence type="ECO:0000256" key="12">
    <source>
        <dbReference type="ARBA" id="ARBA00025712"/>
    </source>
</evidence>
<evidence type="ECO:0000256" key="13">
    <source>
        <dbReference type="ARBA" id="ARBA00025729"/>
    </source>
</evidence>
<dbReference type="GO" id="GO:0170056">
    <property type="term" value="F:cholesterol 7-desaturase [NAD(P)H] activity"/>
    <property type="evidence" value="ECO:0007669"/>
    <property type="project" value="UniProtKB-EC"/>
</dbReference>
<dbReference type="SUPFAM" id="SSF50022">
    <property type="entry name" value="ISP domain"/>
    <property type="match status" value="1"/>
</dbReference>
<name>A0A7R9GK73_9CRUS</name>
<dbReference type="PANTHER" id="PTHR21266">
    <property type="entry name" value="IRON-SULFUR DOMAIN CONTAINING PROTEIN"/>
    <property type="match status" value="1"/>
</dbReference>
<dbReference type="EC" id="1.14.19.21" evidence="14"/>
<dbReference type="OrthoDB" id="426882at2759"/>
<evidence type="ECO:0000313" key="19">
    <source>
        <dbReference type="EMBL" id="CAD7284173.1"/>
    </source>
</evidence>
<keyword evidence="9" id="KW-0408">Iron</keyword>
<reference evidence="19" key="1">
    <citation type="submission" date="2020-11" db="EMBL/GenBank/DDBJ databases">
        <authorList>
            <person name="Tran Van P."/>
        </authorList>
    </citation>
    <scope>NUCLEOTIDE SEQUENCE</scope>
</reference>
<evidence type="ECO:0000256" key="7">
    <source>
        <dbReference type="ARBA" id="ARBA00022989"/>
    </source>
</evidence>
<dbReference type="EMBL" id="CAJPEX010007196">
    <property type="protein sequence ID" value="CAG0924325.1"/>
    <property type="molecule type" value="Genomic_DNA"/>
</dbReference>
<comment type="catalytic activity">
    <reaction evidence="16">
        <text>cholesterol + NADPH + O2 + H(+) = 7-dehydrocholesterol + NADP(+) + 2 H2O</text>
        <dbReference type="Rhea" id="RHEA:45024"/>
        <dbReference type="ChEBI" id="CHEBI:15377"/>
        <dbReference type="ChEBI" id="CHEBI:15378"/>
        <dbReference type="ChEBI" id="CHEBI:15379"/>
        <dbReference type="ChEBI" id="CHEBI:16113"/>
        <dbReference type="ChEBI" id="CHEBI:17759"/>
        <dbReference type="ChEBI" id="CHEBI:57783"/>
        <dbReference type="ChEBI" id="CHEBI:58349"/>
        <dbReference type="EC" id="1.14.19.21"/>
    </reaction>
    <physiologicalReaction direction="left-to-right" evidence="16">
        <dbReference type="Rhea" id="RHEA:45025"/>
    </physiologicalReaction>
</comment>
<dbReference type="EMBL" id="OA889233">
    <property type="protein sequence ID" value="CAD7284173.1"/>
    <property type="molecule type" value="Genomic_DNA"/>
</dbReference>
<evidence type="ECO:0000259" key="18">
    <source>
        <dbReference type="PROSITE" id="PS51296"/>
    </source>
</evidence>
<feature type="domain" description="Rieske" evidence="18">
    <location>
        <begin position="140"/>
        <end position="254"/>
    </location>
</feature>
<evidence type="ECO:0000256" key="5">
    <source>
        <dbReference type="ARBA" id="ARBA00022714"/>
    </source>
</evidence>
<feature type="transmembrane region" description="Helical" evidence="17">
    <location>
        <begin position="68"/>
        <end position="88"/>
    </location>
</feature>
<dbReference type="GO" id="GO:0051537">
    <property type="term" value="F:2 iron, 2 sulfur cluster binding"/>
    <property type="evidence" value="ECO:0007669"/>
    <property type="project" value="UniProtKB-KW"/>
</dbReference>
<keyword evidence="11 17" id="KW-0472">Membrane</keyword>
<comment type="subcellular location">
    <subcellularLocation>
        <location evidence="2">Membrane</location>
    </subcellularLocation>
</comment>
<comment type="pathway">
    <text evidence="12">Steroid hormone biosynthesis; dafachronic acid biosynthesis.</text>
</comment>
<dbReference type="Pfam" id="PF00355">
    <property type="entry name" value="Rieske"/>
    <property type="match status" value="1"/>
</dbReference>
<dbReference type="Gene3D" id="3.90.380.10">
    <property type="entry name" value="Naphthalene 1,2-dioxygenase Alpha Subunit, Chain A, domain 1"/>
    <property type="match status" value="1"/>
</dbReference>
<accession>A0A7R9GK73</accession>
<sequence>MFEQQINLTDVFVSMRKDPVKYKVDEFLVGHLGFLRKKENIESCCRNEPENLEFPAEDLANFWELNHAYLIIGSAFMASLIYAAYLICCKPLNRVLPYEAVGFEHLKSEKMTSKERAFRVNQMNKKKELGEIPPVFPNGWFALMESNDLAKNSSKFIQALGTGLFLVPKGENFAVFRDADGEVHVLDAYCPHLGANLAIGGKVRGNCIECPFHGWLFDGNSGQCTSIPYSSSKPPVQAKVKSWPCAESLGFIMVWYHAEAEEPFWQPPQIKGVSDGEYSFCGRSEHYISTHIQDLPENGSDVAHLNVLHTAGIPAGPRLVDLHGFLSKIFTHSWTASWKQGDPSHTSTVALTHTGKVLNWRVPFMDIISNIEQKGPGIVILRFDSLFGLGQGVLVQTVTPVEPLMQRMVHRFYFSNPWLKIVGKIFLYGENVQLERDIAVWNSKKFIRHPLLVKEDKMILAYRRWFSQFYSENSPTLESLSKKKCLDW</sequence>
<gene>
    <name evidence="19" type="ORF">NMOB1V02_LOCUS11780</name>
</gene>
<evidence type="ECO:0000256" key="15">
    <source>
        <dbReference type="ARBA" id="ARBA00047853"/>
    </source>
</evidence>
<protein>
    <recommendedName>
        <fullName evidence="14">cholesterol 7-desaturase</fullName>
        <ecNumber evidence="14">1.14.19.21</ecNumber>
    </recommendedName>
</protein>
<comment type="catalytic activity">
    <reaction evidence="15">
        <text>cholesterol + NADH + O2 + H(+) = 7-dehydrocholesterol + NAD(+) + 2 H2O</text>
        <dbReference type="Rhea" id="RHEA:51644"/>
        <dbReference type="ChEBI" id="CHEBI:15377"/>
        <dbReference type="ChEBI" id="CHEBI:15378"/>
        <dbReference type="ChEBI" id="CHEBI:15379"/>
        <dbReference type="ChEBI" id="CHEBI:16113"/>
        <dbReference type="ChEBI" id="CHEBI:17759"/>
        <dbReference type="ChEBI" id="CHEBI:57540"/>
        <dbReference type="ChEBI" id="CHEBI:57945"/>
        <dbReference type="EC" id="1.14.19.21"/>
    </reaction>
    <physiologicalReaction direction="left-to-right" evidence="15">
        <dbReference type="Rhea" id="RHEA:51645"/>
    </physiologicalReaction>
</comment>
<keyword evidence="6" id="KW-0479">Metal-binding</keyword>
<keyword evidence="7 17" id="KW-1133">Transmembrane helix</keyword>
<dbReference type="GO" id="GO:0046872">
    <property type="term" value="F:metal ion binding"/>
    <property type="evidence" value="ECO:0007669"/>
    <property type="project" value="UniProtKB-KW"/>
</dbReference>
<evidence type="ECO:0000256" key="4">
    <source>
        <dbReference type="ARBA" id="ARBA00022692"/>
    </source>
</evidence>
<comment type="cofactor">
    <cofactor evidence="1">
        <name>Fe cation</name>
        <dbReference type="ChEBI" id="CHEBI:24875"/>
    </cofactor>
</comment>
<keyword evidence="4 17" id="KW-0812">Transmembrane</keyword>
<dbReference type="GO" id="GO:0005737">
    <property type="term" value="C:cytoplasm"/>
    <property type="evidence" value="ECO:0007669"/>
    <property type="project" value="TreeGrafter"/>
</dbReference>
<comment type="pathway">
    <text evidence="3">Hormone biosynthesis.</text>
</comment>
<evidence type="ECO:0000256" key="17">
    <source>
        <dbReference type="SAM" id="Phobius"/>
    </source>
</evidence>
<evidence type="ECO:0000256" key="9">
    <source>
        <dbReference type="ARBA" id="ARBA00023004"/>
    </source>
</evidence>
<dbReference type="PANTHER" id="PTHR21266:SF32">
    <property type="entry name" value="CHOLESTEROL 7-DESATURASE NVD"/>
    <property type="match status" value="1"/>
</dbReference>
<dbReference type="SUPFAM" id="SSF55961">
    <property type="entry name" value="Bet v1-like"/>
    <property type="match status" value="1"/>
</dbReference>
<dbReference type="GO" id="GO:0008203">
    <property type="term" value="P:cholesterol metabolic process"/>
    <property type="evidence" value="ECO:0007669"/>
    <property type="project" value="InterPro"/>
</dbReference>
<evidence type="ECO:0000256" key="3">
    <source>
        <dbReference type="ARBA" id="ARBA00004972"/>
    </source>
</evidence>
<organism evidence="19">
    <name type="scientific">Notodromas monacha</name>
    <dbReference type="NCBI Taxonomy" id="399045"/>
    <lineage>
        <taxon>Eukaryota</taxon>
        <taxon>Metazoa</taxon>
        <taxon>Ecdysozoa</taxon>
        <taxon>Arthropoda</taxon>
        <taxon>Crustacea</taxon>
        <taxon>Oligostraca</taxon>
        <taxon>Ostracoda</taxon>
        <taxon>Podocopa</taxon>
        <taxon>Podocopida</taxon>
        <taxon>Cypridocopina</taxon>
        <taxon>Cypridoidea</taxon>
        <taxon>Cyprididae</taxon>
        <taxon>Notodromas</taxon>
    </lineage>
</organism>
<evidence type="ECO:0000256" key="16">
    <source>
        <dbReference type="ARBA" id="ARBA00049548"/>
    </source>
</evidence>
<keyword evidence="10" id="KW-0411">Iron-sulfur</keyword>
<dbReference type="GO" id="GO:0016020">
    <property type="term" value="C:membrane"/>
    <property type="evidence" value="ECO:0007669"/>
    <property type="project" value="UniProtKB-SubCell"/>
</dbReference>
<dbReference type="AlphaFoldDB" id="A0A7R9GK73"/>
<evidence type="ECO:0000256" key="14">
    <source>
        <dbReference type="ARBA" id="ARBA00026095"/>
    </source>
</evidence>
<dbReference type="InterPro" id="IPR050584">
    <property type="entry name" value="Cholesterol_7-desaturase"/>
</dbReference>
<dbReference type="InterPro" id="IPR036922">
    <property type="entry name" value="Rieske_2Fe-2S_sf"/>
</dbReference>
<evidence type="ECO:0000256" key="10">
    <source>
        <dbReference type="ARBA" id="ARBA00023014"/>
    </source>
</evidence>
<comment type="similarity">
    <text evidence="13">Belongs to the cholesterol 7-desaturase family.</text>
</comment>
<proteinExistence type="inferred from homology"/>
<dbReference type="InterPro" id="IPR045605">
    <property type="entry name" value="KshA-like_C"/>
</dbReference>
<evidence type="ECO:0000313" key="20">
    <source>
        <dbReference type="Proteomes" id="UP000678499"/>
    </source>
</evidence>
<dbReference type="UniPathway" id="UPA01020"/>
<dbReference type="Proteomes" id="UP000678499">
    <property type="component" value="Unassembled WGS sequence"/>
</dbReference>
<evidence type="ECO:0000256" key="2">
    <source>
        <dbReference type="ARBA" id="ARBA00004370"/>
    </source>
</evidence>
<dbReference type="InterPro" id="IPR017941">
    <property type="entry name" value="Rieske_2Fe-2S"/>
</dbReference>
<dbReference type="Gene3D" id="2.102.10.10">
    <property type="entry name" value="Rieske [2Fe-2S] iron-sulphur domain"/>
    <property type="match status" value="1"/>
</dbReference>
<evidence type="ECO:0000256" key="8">
    <source>
        <dbReference type="ARBA" id="ARBA00023002"/>
    </source>
</evidence>
<evidence type="ECO:0000256" key="11">
    <source>
        <dbReference type="ARBA" id="ARBA00023136"/>
    </source>
</evidence>
<keyword evidence="20" id="KW-1185">Reference proteome</keyword>
<evidence type="ECO:0000256" key="1">
    <source>
        <dbReference type="ARBA" id="ARBA00001962"/>
    </source>
</evidence>
<dbReference type="Pfam" id="PF19298">
    <property type="entry name" value="KshA_C"/>
    <property type="match status" value="1"/>
</dbReference>
<keyword evidence="8" id="KW-0560">Oxidoreductase</keyword>
<dbReference type="CDD" id="cd03469">
    <property type="entry name" value="Rieske_RO_Alpha_N"/>
    <property type="match status" value="1"/>
</dbReference>
<evidence type="ECO:0000256" key="6">
    <source>
        <dbReference type="ARBA" id="ARBA00022723"/>
    </source>
</evidence>